<dbReference type="EMBL" id="VCIW01000008">
    <property type="protein sequence ID" value="TLS51666.1"/>
    <property type="molecule type" value="Genomic_DNA"/>
</dbReference>
<reference evidence="1 2" key="1">
    <citation type="submission" date="2019-05" db="EMBL/GenBank/DDBJ databases">
        <authorList>
            <person name="Narsing Rao M.P."/>
            <person name="Li W.J."/>
        </authorList>
    </citation>
    <scope>NUCLEOTIDE SEQUENCE [LARGE SCALE GENOMIC DNA]</scope>
    <source>
        <strain evidence="1 2">SYSU_K30003</strain>
    </source>
</reference>
<sequence length="195" mass="21520">MKDKIKPYASVLLLVVIGAVAWSSGLLGLWTDGMAYIVNNAEKFTDKTGHLIEGEYSMEVDLSDIESNLGKEIYNDGDHRIYVSWLQTTQNGGYDIGFRSSGKYALSGATLVSGAYHETINDHSFTTSTQAKMVVEYDGNLSNAQSSGQCGINYKDGDCFSFAFFLSDERTEGNSEEGVAKLTITDLYKNVWRKK</sequence>
<evidence type="ECO:0000313" key="2">
    <source>
        <dbReference type="Proteomes" id="UP000309676"/>
    </source>
</evidence>
<dbReference type="OrthoDB" id="2589718at2"/>
<comment type="caution">
    <text evidence="1">The sequence shown here is derived from an EMBL/GenBank/DDBJ whole genome shotgun (WGS) entry which is preliminary data.</text>
</comment>
<name>A0A5R9GBH7_9BACL</name>
<protein>
    <submittedName>
        <fullName evidence="1">Uncharacterized protein</fullName>
    </submittedName>
</protein>
<accession>A0A5R9GBH7</accession>
<gene>
    <name evidence="1" type="ORF">FE782_14290</name>
</gene>
<proteinExistence type="predicted"/>
<evidence type="ECO:0000313" key="1">
    <source>
        <dbReference type="EMBL" id="TLS51666.1"/>
    </source>
</evidence>
<keyword evidence="2" id="KW-1185">Reference proteome</keyword>
<dbReference type="RefSeq" id="WP_138194892.1">
    <property type="nucleotide sequence ID" value="NZ_VCIW01000008.1"/>
</dbReference>
<dbReference type="AlphaFoldDB" id="A0A5R9GBH7"/>
<dbReference type="Proteomes" id="UP000309676">
    <property type="component" value="Unassembled WGS sequence"/>
</dbReference>
<organism evidence="1 2">
    <name type="scientific">Paenibacillus antri</name>
    <dbReference type="NCBI Taxonomy" id="2582848"/>
    <lineage>
        <taxon>Bacteria</taxon>
        <taxon>Bacillati</taxon>
        <taxon>Bacillota</taxon>
        <taxon>Bacilli</taxon>
        <taxon>Bacillales</taxon>
        <taxon>Paenibacillaceae</taxon>
        <taxon>Paenibacillus</taxon>
    </lineage>
</organism>